<proteinExistence type="predicted"/>
<gene>
    <name evidence="1" type="ORF">SSZBM1_186</name>
</gene>
<evidence type="ECO:0000313" key="2">
    <source>
        <dbReference type="Proteomes" id="UP000829362"/>
    </source>
</evidence>
<name>A0AC61TSW1_9CAUD</name>
<dbReference type="Proteomes" id="UP000829362">
    <property type="component" value="Segment"/>
</dbReference>
<protein>
    <submittedName>
        <fullName evidence="1">Uncharacterized protein</fullName>
    </submittedName>
</protein>
<sequence>MPREWNTSFREPWNPIIKKCLDGADLHVKHYLETQDTFHLNQADLLRLYVSRLKDWIHATEPEGFHRIENE</sequence>
<accession>A0AC61TSW1</accession>
<organism evidence="1 2">
    <name type="scientific">Synechococcus phage S-SZBM1</name>
    <dbReference type="NCBI Taxonomy" id="2926475"/>
    <lineage>
        <taxon>Viruses</taxon>
        <taxon>Duplodnaviria</taxon>
        <taxon>Heunggongvirae</taxon>
        <taxon>Uroviricota</taxon>
        <taxon>Caudoviricetes</taxon>
        <taxon>Pantevenvirales</taxon>
        <taxon>Kyanoviridae</taxon>
        <taxon>Shenzhenivirus</taxon>
        <taxon>Shenzhenivirus sszbm1</taxon>
    </lineage>
</organism>
<dbReference type="EMBL" id="OL473597">
    <property type="protein sequence ID" value="UNH61303.1"/>
    <property type="molecule type" value="Genomic_DNA"/>
</dbReference>
<evidence type="ECO:0000313" key="1">
    <source>
        <dbReference type="EMBL" id="UNH61303.1"/>
    </source>
</evidence>
<reference evidence="1" key="1">
    <citation type="submission" date="2021-11" db="EMBL/GenBank/DDBJ databases">
        <authorList>
            <person name="Rong C."/>
            <person name="Yang Y."/>
            <person name="Li S."/>
            <person name="Zhou K."/>
            <person name="Xu Y."/>
            <person name="Zhang R."/>
            <person name="Zhang Y."/>
        </authorList>
    </citation>
    <scope>NUCLEOTIDE SEQUENCE</scope>
</reference>
<keyword evidence="2" id="KW-1185">Reference proteome</keyword>